<feature type="transmembrane region" description="Helical" evidence="13">
    <location>
        <begin position="460"/>
        <end position="478"/>
    </location>
</feature>
<dbReference type="GO" id="GO:0046872">
    <property type="term" value="F:metal ion binding"/>
    <property type="evidence" value="ECO:0007669"/>
    <property type="project" value="UniProtKB-KW"/>
</dbReference>
<dbReference type="GO" id="GO:0016020">
    <property type="term" value="C:membrane"/>
    <property type="evidence" value="ECO:0007669"/>
    <property type="project" value="UniProtKB-SubCell"/>
</dbReference>
<keyword evidence="11" id="KW-1071">Ligand-gated ion channel</keyword>
<accession>A0A7M5V927</accession>
<dbReference type="SUPFAM" id="SSF53850">
    <property type="entry name" value="Periplasmic binding protein-like II"/>
    <property type="match status" value="1"/>
</dbReference>
<keyword evidence="9" id="KW-0675">Receptor</keyword>
<evidence type="ECO:0000256" key="11">
    <source>
        <dbReference type="ARBA" id="ARBA00023286"/>
    </source>
</evidence>
<dbReference type="Gene3D" id="3.40.190.10">
    <property type="entry name" value="Periplasmic binding protein-like II"/>
    <property type="match status" value="2"/>
</dbReference>
<evidence type="ECO:0000256" key="13">
    <source>
        <dbReference type="SAM" id="Phobius"/>
    </source>
</evidence>
<evidence type="ECO:0000313" key="16">
    <source>
        <dbReference type="EnsemblMetazoa" id="CLYHEMP009705.1"/>
    </source>
</evidence>
<keyword evidence="5" id="KW-0862">Zinc</keyword>
<organism evidence="16 17">
    <name type="scientific">Clytia hemisphaerica</name>
    <dbReference type="NCBI Taxonomy" id="252671"/>
    <lineage>
        <taxon>Eukaryota</taxon>
        <taxon>Metazoa</taxon>
        <taxon>Cnidaria</taxon>
        <taxon>Hydrozoa</taxon>
        <taxon>Hydroidolina</taxon>
        <taxon>Leptothecata</taxon>
        <taxon>Obeliida</taxon>
        <taxon>Clytiidae</taxon>
        <taxon>Clytia</taxon>
    </lineage>
</organism>
<keyword evidence="3 13" id="KW-0812">Transmembrane</keyword>
<dbReference type="InterPro" id="IPR015683">
    <property type="entry name" value="Ionotropic_Glu_rcpt"/>
</dbReference>
<keyword evidence="2" id="KW-0813">Transport</keyword>
<proteinExistence type="predicted"/>
<evidence type="ECO:0000256" key="7">
    <source>
        <dbReference type="ARBA" id="ARBA00023065"/>
    </source>
</evidence>
<evidence type="ECO:0000256" key="3">
    <source>
        <dbReference type="ARBA" id="ARBA00022692"/>
    </source>
</evidence>
<keyword evidence="6 13" id="KW-1133">Transmembrane helix</keyword>
<evidence type="ECO:0000259" key="15">
    <source>
        <dbReference type="SMART" id="SM00918"/>
    </source>
</evidence>
<dbReference type="SMART" id="SM00918">
    <property type="entry name" value="Lig_chan-Glu_bd"/>
    <property type="match status" value="1"/>
</dbReference>
<feature type="transmembrane region" description="Helical" evidence="13">
    <location>
        <begin position="7"/>
        <end position="25"/>
    </location>
</feature>
<dbReference type="PANTHER" id="PTHR18966">
    <property type="entry name" value="IONOTROPIC GLUTAMATE RECEPTOR"/>
    <property type="match status" value="1"/>
</dbReference>
<dbReference type="GO" id="GO:0015276">
    <property type="term" value="F:ligand-gated monoatomic ion channel activity"/>
    <property type="evidence" value="ECO:0007669"/>
    <property type="project" value="InterPro"/>
</dbReference>
<dbReference type="InterPro" id="IPR001320">
    <property type="entry name" value="Iontro_rcpt_C"/>
</dbReference>
<comment type="subcellular location">
    <subcellularLocation>
        <location evidence="1">Membrane</location>
        <topology evidence="1">Multi-pass membrane protein</topology>
    </subcellularLocation>
</comment>
<dbReference type="Proteomes" id="UP000594262">
    <property type="component" value="Unplaced"/>
</dbReference>
<keyword evidence="8 13" id="KW-0472">Membrane</keyword>
<keyword evidence="10" id="KW-0325">Glycoprotein</keyword>
<evidence type="ECO:0000313" key="17">
    <source>
        <dbReference type="Proteomes" id="UP000594262"/>
    </source>
</evidence>
<name>A0A7M5V927_9CNID</name>
<dbReference type="Pfam" id="PF00060">
    <property type="entry name" value="Lig_chan"/>
    <property type="match status" value="1"/>
</dbReference>
<evidence type="ECO:0000256" key="4">
    <source>
        <dbReference type="ARBA" id="ARBA00022723"/>
    </source>
</evidence>
<keyword evidence="4" id="KW-0479">Metal-binding</keyword>
<evidence type="ECO:0000256" key="10">
    <source>
        <dbReference type="ARBA" id="ARBA00023180"/>
    </source>
</evidence>
<dbReference type="OrthoDB" id="5958792at2759"/>
<dbReference type="GeneID" id="136803946"/>
<feature type="transmembrane region" description="Helical" evidence="13">
    <location>
        <begin position="649"/>
        <end position="672"/>
    </location>
</feature>
<dbReference type="FunFam" id="3.40.190.10:FF:000009">
    <property type="entry name" value="Putative glutamate receptor ionotropic NMDA 2B"/>
    <property type="match status" value="1"/>
</dbReference>
<evidence type="ECO:0000256" key="12">
    <source>
        <dbReference type="ARBA" id="ARBA00023303"/>
    </source>
</evidence>
<evidence type="ECO:0000256" key="6">
    <source>
        <dbReference type="ARBA" id="ARBA00022989"/>
    </source>
</evidence>
<dbReference type="InterPro" id="IPR019594">
    <property type="entry name" value="Glu/Gly-bd"/>
</dbReference>
<dbReference type="Pfam" id="PF10613">
    <property type="entry name" value="Lig_chan-Glu_bd"/>
    <property type="match status" value="1"/>
</dbReference>
<evidence type="ECO:0000256" key="8">
    <source>
        <dbReference type="ARBA" id="ARBA00023136"/>
    </source>
</evidence>
<evidence type="ECO:0000256" key="2">
    <source>
        <dbReference type="ARBA" id="ARBA00022448"/>
    </source>
</evidence>
<reference evidence="16" key="1">
    <citation type="submission" date="2021-01" db="UniProtKB">
        <authorList>
            <consortium name="EnsemblMetazoa"/>
        </authorList>
    </citation>
    <scope>IDENTIFICATION</scope>
</reference>
<feature type="transmembrane region" description="Helical" evidence="13">
    <location>
        <begin position="401"/>
        <end position="423"/>
    </location>
</feature>
<keyword evidence="17" id="KW-1185">Reference proteome</keyword>
<protein>
    <submittedName>
        <fullName evidence="16">Uncharacterized protein</fullName>
    </submittedName>
</protein>
<keyword evidence="7" id="KW-0406">Ion transport</keyword>
<keyword evidence="12" id="KW-0407">Ion channel</keyword>
<sequence>MLSERFFIISVEIFTVLICLVISNISTTTDNLNFYVTTGNSSSNVNSVCLSEPWKCKLDYHLIHNGNQLLAITNQDIHKTLFNKSTHTNTKSFFVTYGVCHHIRGFYIMKLSGFLDIYCSPLSIEPFITNDIISHFSHLEDLHILLHPDLLTVFLDIMDQEITLRNFFFYIVAISEKEMETLKMQFPHLMLERSGTRAAANMLSDFIASVEQNQRFTTKKNSLHQRRTVDRRTNSLRKLALSKRKKRLIRVVTTWFPPYVEEMTSAIFPKCSPGHQCDIPVRDDNNTKTLSWRKSCCSGMSVEIFETLARELDFKYTLYAVEDGKFGSEENGTWNGMVGDLVRDKADMAINVLSIVSKRATVVHFTSHYLESSFGILRIKQPVIPFPSWEFLKPLTVELELVILSCTLVSILLIMMLENVGYLMKANQRFSFREVMTYVFGLTFQRDMGGTNPRMWSGRLAALGYASAMTIIMSIYTARITANSIAQNVNDDFKGFQDERFRNPTSKYKFSVVGGQGYSQELYFENHNDPAFRRMHEFMKPYFVDDDEVGVRMLMEGKFQAYITELGSFEAYFPPMMARIGCSQEIEFYPKSVGKHGLGFAYRKDFPFGKTISNLMVKMRQHGDFEDLKIRWYSSSPCNGIKPVEQFNWTYFSGIMVIVGVMMAIGICINLFEHSFVFIRKHYLKHKEESDLKHFSEMNTNGLKHHQNGGNDEGLVKANRNLSLFLEDLETRIAEKRNRLI</sequence>
<evidence type="ECO:0000256" key="1">
    <source>
        <dbReference type="ARBA" id="ARBA00004141"/>
    </source>
</evidence>
<dbReference type="SMART" id="SM00079">
    <property type="entry name" value="PBPe"/>
    <property type="match status" value="1"/>
</dbReference>
<feature type="domain" description="Ionotropic glutamate receptor C-terminal" evidence="14">
    <location>
        <begin position="278"/>
        <end position="635"/>
    </location>
</feature>
<evidence type="ECO:0000256" key="5">
    <source>
        <dbReference type="ARBA" id="ARBA00022833"/>
    </source>
</evidence>
<feature type="domain" description="Ionotropic glutamate receptor L-glutamate and glycine-binding" evidence="15">
    <location>
        <begin position="280"/>
        <end position="343"/>
    </location>
</feature>
<dbReference type="AlphaFoldDB" id="A0A7M5V927"/>
<evidence type="ECO:0000259" key="14">
    <source>
        <dbReference type="SMART" id="SM00079"/>
    </source>
</evidence>
<dbReference type="EnsemblMetazoa" id="CLYHEMT009705.1">
    <property type="protein sequence ID" value="CLYHEMP009705.1"/>
    <property type="gene ID" value="CLYHEMG009705"/>
</dbReference>
<dbReference type="RefSeq" id="XP_066916774.1">
    <property type="nucleotide sequence ID" value="XM_067060673.1"/>
</dbReference>
<evidence type="ECO:0000256" key="9">
    <source>
        <dbReference type="ARBA" id="ARBA00023170"/>
    </source>
</evidence>